<reference evidence="1 2" key="1">
    <citation type="journal article" date="2016" name="PLoS ONE">
        <title>Complete Genome Sequence and Comparative Genomics of a Novel Myxobacterium Myxococcus hansupus.</title>
        <authorList>
            <person name="Sharma G."/>
            <person name="Narwani T."/>
            <person name="Subramanian S."/>
        </authorList>
    </citation>
    <scope>NUCLEOTIDE SEQUENCE [LARGE SCALE GENOMIC DNA]</scope>
    <source>
        <strain evidence="2">mixupus</strain>
    </source>
</reference>
<name>A0A0H4X4T6_9BACT</name>
<dbReference type="PATRIC" id="fig|1297742.4.peg.5866"/>
<sequence>MASQYLSVFVRNALEENEELLQDVLTGRADTETLLTFCENFRRAGIGALFLGSAPKLFRQMLHYSGRAYAHFLGRAGPRTVLTSKANPFFDAVGAGDFDAAALIAHTSRRDWGQGEEYEEDFLFVEFLMQRFFLGATPQAGAALLERYEASLQGAEDCRLPMCHALLTRDSQAFNSTLTTFLSERDEWLTQLSDGGAVSDESAATEGNLCVPGLALVKLAERDGLETEQDYLHVPSTARKGGLIAFAPDAWRALWD</sequence>
<gene>
    <name evidence="1" type="ORF">A176_005770</name>
</gene>
<protein>
    <submittedName>
        <fullName evidence="1">Uncharacterized protein</fullName>
    </submittedName>
</protein>
<dbReference type="RefSeq" id="WP_002635251.1">
    <property type="nucleotide sequence ID" value="NZ_CP012109.1"/>
</dbReference>
<evidence type="ECO:0000313" key="2">
    <source>
        <dbReference type="Proteomes" id="UP000009026"/>
    </source>
</evidence>
<dbReference type="Pfam" id="PF15575">
    <property type="entry name" value="Imm49"/>
    <property type="match status" value="1"/>
</dbReference>
<dbReference type="KEGG" id="mym:A176_005770"/>
<accession>A0A0H4X4T6</accession>
<evidence type="ECO:0000313" key="1">
    <source>
        <dbReference type="EMBL" id="AKQ68858.1"/>
    </source>
</evidence>
<dbReference type="Proteomes" id="UP000009026">
    <property type="component" value="Chromosome"/>
</dbReference>
<dbReference type="STRING" id="1297742.A176_005770"/>
<dbReference type="EMBL" id="CP012109">
    <property type="protein sequence ID" value="AKQ68858.1"/>
    <property type="molecule type" value="Genomic_DNA"/>
</dbReference>
<keyword evidence="2" id="KW-1185">Reference proteome</keyword>
<dbReference type="AlphaFoldDB" id="A0A0H4X4T6"/>
<dbReference type="InterPro" id="IPR029074">
    <property type="entry name" value="Imm49"/>
</dbReference>
<proteinExistence type="predicted"/>
<organism evidence="1 2">
    <name type="scientific">Pseudomyxococcus hansupus</name>
    <dbReference type="NCBI Taxonomy" id="1297742"/>
    <lineage>
        <taxon>Bacteria</taxon>
        <taxon>Pseudomonadati</taxon>
        <taxon>Myxococcota</taxon>
        <taxon>Myxococcia</taxon>
        <taxon>Myxococcales</taxon>
        <taxon>Cystobacterineae</taxon>
        <taxon>Myxococcaceae</taxon>
        <taxon>Pseudomyxococcus</taxon>
    </lineage>
</organism>
<dbReference type="OrthoDB" id="5510620at2"/>